<dbReference type="InterPro" id="IPR011009">
    <property type="entry name" value="Kinase-like_dom_sf"/>
</dbReference>
<dbReference type="GO" id="GO:0004672">
    <property type="term" value="F:protein kinase activity"/>
    <property type="evidence" value="ECO:0007669"/>
    <property type="project" value="InterPro"/>
</dbReference>
<evidence type="ECO:0000313" key="2">
    <source>
        <dbReference type="EMBL" id="MBD3324493.1"/>
    </source>
</evidence>
<dbReference type="SUPFAM" id="SSF56112">
    <property type="entry name" value="Protein kinase-like (PK-like)"/>
    <property type="match status" value="1"/>
</dbReference>
<dbReference type="GO" id="GO:0005524">
    <property type="term" value="F:ATP binding"/>
    <property type="evidence" value="ECO:0007669"/>
    <property type="project" value="InterPro"/>
</dbReference>
<comment type="caution">
    <text evidence="2">The sequence shown here is derived from an EMBL/GenBank/DDBJ whole genome shotgun (WGS) entry which is preliminary data.</text>
</comment>
<evidence type="ECO:0000313" key="3">
    <source>
        <dbReference type="Proteomes" id="UP000649604"/>
    </source>
</evidence>
<organism evidence="2 3">
    <name type="scientific">candidate division KSB3 bacterium</name>
    <dbReference type="NCBI Taxonomy" id="2044937"/>
    <lineage>
        <taxon>Bacteria</taxon>
        <taxon>candidate division KSB3</taxon>
    </lineage>
</organism>
<proteinExistence type="predicted"/>
<feature type="domain" description="Protein kinase" evidence="1">
    <location>
        <begin position="39"/>
        <end position="278"/>
    </location>
</feature>
<reference evidence="2" key="1">
    <citation type="submission" date="2019-11" db="EMBL/GenBank/DDBJ databases">
        <title>Microbial mats filling the niche in hypersaline microbial mats.</title>
        <authorList>
            <person name="Wong H.L."/>
            <person name="Macleod F.I."/>
            <person name="White R.A. III"/>
            <person name="Burns B.P."/>
        </authorList>
    </citation>
    <scope>NUCLEOTIDE SEQUENCE</scope>
    <source>
        <strain evidence="2">Rbin_158</strain>
    </source>
</reference>
<protein>
    <recommendedName>
        <fullName evidence="1">Protein kinase domain-containing protein</fullName>
    </recommendedName>
</protein>
<dbReference type="Gene3D" id="1.10.510.10">
    <property type="entry name" value="Transferase(Phosphotransferase) domain 1"/>
    <property type="match status" value="1"/>
</dbReference>
<dbReference type="EMBL" id="WJJP01000244">
    <property type="protein sequence ID" value="MBD3324493.1"/>
    <property type="molecule type" value="Genomic_DNA"/>
</dbReference>
<dbReference type="PROSITE" id="PS50011">
    <property type="entry name" value="PROTEIN_KINASE_DOM"/>
    <property type="match status" value="1"/>
</dbReference>
<dbReference type="Pfam" id="PF06293">
    <property type="entry name" value="Kdo"/>
    <property type="match status" value="1"/>
</dbReference>
<dbReference type="InterPro" id="IPR008266">
    <property type="entry name" value="Tyr_kinase_AS"/>
</dbReference>
<dbReference type="InterPro" id="IPR000719">
    <property type="entry name" value="Prot_kinase_dom"/>
</dbReference>
<accession>A0A9D5Q5M4</accession>
<evidence type="ECO:0000259" key="1">
    <source>
        <dbReference type="PROSITE" id="PS50011"/>
    </source>
</evidence>
<dbReference type="PROSITE" id="PS00109">
    <property type="entry name" value="PROTEIN_KINASE_TYR"/>
    <property type="match status" value="1"/>
</dbReference>
<name>A0A9D5Q5M4_9BACT</name>
<dbReference type="Proteomes" id="UP000649604">
    <property type="component" value="Unassembled WGS sequence"/>
</dbReference>
<sequence length="278" mass="32810">MRTNDACSVQMAGYRGVLSQSYHDPAFQQWLEELLRSQFTSYPPLRRARAREVYRLDSVMGEVYVKRYRVQTVKHGLRARWHTHAAQKSWRIARFLLRQRIPTPQPVAYLAHWTSLFSGEQILLTEGISGGISLAEYINHNLAGSRLTVREKRQLLQRVAEFVGRLHRIGVYHGDFTAENILVTPLSNGDFRVYLIDLDGVRSTRWISTRRRIKNLDELGRNFLDLRVISTADRARFLKHYVRVYAKETRPFHHLFRLIWQRTQYRVQKHHTPFIGSR</sequence>
<dbReference type="AlphaFoldDB" id="A0A9D5Q5M4"/>
<gene>
    <name evidence="2" type="ORF">GF339_07900</name>
</gene>